<dbReference type="Proteomes" id="UP001163223">
    <property type="component" value="Chromosome"/>
</dbReference>
<sequence>MKLNTSEKKNVFKFVAKPSPVKTVAMIYGGNLPADIAAQPFDRSVAQAVLVTRAYAQAQAKEDLIASNGSPTASYVRKAAEEWANLWWASLTDEGADVGFKTNNVSLKRAVRRAVTDAYDRAAHLHLTGHELPLSKDGYVSNPLQRLRKATGHGDAALILYRVRYWWPKASAFVHGQRWIAKTHGQWAEELGMGTRTFRTAYDKLIALGLIEAIVADFRGASINHIRPTETAEKLFDDASKKETD</sequence>
<evidence type="ECO:0000313" key="1">
    <source>
        <dbReference type="EMBL" id="WAJ26287.1"/>
    </source>
</evidence>
<organism evidence="1 2">
    <name type="scientific">Antarcticirhabdus aurantiaca</name>
    <dbReference type="NCBI Taxonomy" id="2606717"/>
    <lineage>
        <taxon>Bacteria</taxon>
        <taxon>Pseudomonadati</taxon>
        <taxon>Pseudomonadota</taxon>
        <taxon>Alphaproteobacteria</taxon>
        <taxon>Hyphomicrobiales</taxon>
        <taxon>Aurantimonadaceae</taxon>
        <taxon>Antarcticirhabdus</taxon>
    </lineage>
</organism>
<protein>
    <submittedName>
        <fullName evidence="1">Uncharacterized protein</fullName>
    </submittedName>
</protein>
<name>A0ACD4NHI9_9HYPH</name>
<keyword evidence="2" id="KW-1185">Reference proteome</keyword>
<proteinExistence type="predicted"/>
<evidence type="ECO:0000313" key="2">
    <source>
        <dbReference type="Proteomes" id="UP001163223"/>
    </source>
</evidence>
<gene>
    <name evidence="1" type="ORF">OXU80_15395</name>
</gene>
<reference evidence="1" key="1">
    <citation type="submission" date="2022-11" db="EMBL/GenBank/DDBJ databases">
        <title>beta-Carotene-producing bacterium, Jeongeuplla avenae sp. nov., alleviates the salt stress of Arabidopsis seedlings.</title>
        <authorList>
            <person name="Jiang L."/>
            <person name="Lee J."/>
        </authorList>
    </citation>
    <scope>NUCLEOTIDE SEQUENCE</scope>
    <source>
        <strain evidence="1">DY_R2A_6</strain>
    </source>
</reference>
<dbReference type="EMBL" id="CP113520">
    <property type="protein sequence ID" value="WAJ26287.1"/>
    <property type="molecule type" value="Genomic_DNA"/>
</dbReference>
<accession>A0ACD4NHI9</accession>